<feature type="signal peptide" evidence="9">
    <location>
        <begin position="1"/>
        <end position="29"/>
    </location>
</feature>
<feature type="domain" description="CRISPR type III-associated protein" evidence="10">
    <location>
        <begin position="13"/>
        <end position="192"/>
    </location>
</feature>
<proteinExistence type="inferred from homology"/>
<evidence type="ECO:0000256" key="3">
    <source>
        <dbReference type="ARBA" id="ARBA00022722"/>
    </source>
</evidence>
<keyword evidence="9" id="KW-0732">Signal</keyword>
<dbReference type="GO" id="GO:0003723">
    <property type="term" value="F:RNA binding"/>
    <property type="evidence" value="ECO:0007669"/>
    <property type="project" value="UniProtKB-KW"/>
</dbReference>
<keyword evidence="5" id="KW-0378">Hydrolase</keyword>
<evidence type="ECO:0000256" key="7">
    <source>
        <dbReference type="ARBA" id="ARBA00023118"/>
    </source>
</evidence>
<comment type="similarity">
    <text evidence="1">Belongs to the CRISPR-associated Csm3 family.</text>
</comment>
<dbReference type="EMBL" id="PNHE01000003">
    <property type="protein sequence ID" value="PMC58989.1"/>
    <property type="molecule type" value="Genomic_DNA"/>
</dbReference>
<evidence type="ECO:0000256" key="9">
    <source>
        <dbReference type="SAM" id="SignalP"/>
    </source>
</evidence>
<dbReference type="RefSeq" id="WP_092084380.1">
    <property type="nucleotide sequence ID" value="NZ_FNEL01000007.1"/>
</dbReference>
<dbReference type="GO" id="GO:0016787">
    <property type="term" value="F:hydrolase activity"/>
    <property type="evidence" value="ECO:0007669"/>
    <property type="project" value="UniProtKB-KW"/>
</dbReference>
<sequence>MKRIKAKVRITGTLRLQTGLHIGSSSAFAAIGATDSPIIKDPLTNLPIIPGSSLKGKMRSLLARTKNEKVANQPDEDHETIRRLFGDAYDHKQAALIFNDLFLINEQELMDRGAELLTEVKFENTIDRRTAGAKPRQIERAIAGSEFGIDLIYNVSDLIELDDDFSFILDGFKLLTLDYLGGSGTRGYGRVEFSDFQAEVVIGELGVEALQMMNDKLSTI</sequence>
<comment type="caution">
    <text evidence="11">The sequence shown here is derived from an EMBL/GenBank/DDBJ whole genome shotgun (WGS) entry which is preliminary data.</text>
</comment>
<dbReference type="InterPro" id="IPR013412">
    <property type="entry name" value="CRISPR-assoc_RAMP_Csm3"/>
</dbReference>
<dbReference type="AlphaFoldDB" id="A0A1G8JUQ6"/>
<dbReference type="PANTHER" id="PTHR35579:SF3">
    <property type="entry name" value="CRISPR SYSTEM CMS ENDORIBONUCLEASE CSM3"/>
    <property type="match status" value="1"/>
</dbReference>
<organism evidence="11 12">
    <name type="scientific">Dolosicoccus paucivorans</name>
    <dbReference type="NCBI Taxonomy" id="84521"/>
    <lineage>
        <taxon>Bacteria</taxon>
        <taxon>Bacillati</taxon>
        <taxon>Bacillota</taxon>
        <taxon>Bacilli</taxon>
        <taxon>Lactobacillales</taxon>
        <taxon>Aerococcaceae</taxon>
        <taxon>Dolosicoccus</taxon>
    </lineage>
</organism>
<evidence type="ECO:0000256" key="4">
    <source>
        <dbReference type="ARBA" id="ARBA00022759"/>
    </source>
</evidence>
<dbReference type="InterPro" id="IPR005537">
    <property type="entry name" value="RAMP_III_fam"/>
</dbReference>
<reference evidence="11 12" key="1">
    <citation type="submission" date="2017-09" db="EMBL/GenBank/DDBJ databases">
        <title>Bacterial strain isolated from the female urinary microbiota.</title>
        <authorList>
            <person name="Thomas-White K."/>
            <person name="Kumar N."/>
            <person name="Forster S."/>
            <person name="Putonti C."/>
            <person name="Lawley T."/>
            <person name="Wolfe A.J."/>
        </authorList>
    </citation>
    <scope>NUCLEOTIDE SEQUENCE [LARGE SCALE GENOMIC DNA]</scope>
    <source>
        <strain evidence="11 12">UMB0852</strain>
    </source>
</reference>
<evidence type="ECO:0000256" key="2">
    <source>
        <dbReference type="ARBA" id="ARBA00022150"/>
    </source>
</evidence>
<evidence type="ECO:0000256" key="8">
    <source>
        <dbReference type="ARBA" id="ARBA00033183"/>
    </source>
</evidence>
<keyword evidence="4" id="KW-0255">Endonuclease</keyword>
<keyword evidence="7" id="KW-0051">Antiviral defense</keyword>
<dbReference type="Pfam" id="PF03787">
    <property type="entry name" value="RAMPs"/>
    <property type="match status" value="1"/>
</dbReference>
<dbReference type="OrthoDB" id="9789361at2"/>
<keyword evidence="3" id="KW-0540">Nuclease</keyword>
<keyword evidence="12" id="KW-1185">Reference proteome</keyword>
<dbReference type="GO" id="GO:0051607">
    <property type="term" value="P:defense response to virus"/>
    <property type="evidence" value="ECO:0007669"/>
    <property type="project" value="UniProtKB-KW"/>
</dbReference>
<dbReference type="NCBIfam" id="TIGR02582">
    <property type="entry name" value="cas7_TM1809"/>
    <property type="match status" value="1"/>
</dbReference>
<gene>
    <name evidence="11" type="primary">csm3</name>
    <name evidence="11" type="ORF">CJ205_01405</name>
</gene>
<dbReference type="PANTHER" id="PTHR35579">
    <property type="entry name" value="CRISPR SYSTEM CMS ENDORIBONUCLEASE CSM3"/>
    <property type="match status" value="1"/>
</dbReference>
<evidence type="ECO:0000259" key="10">
    <source>
        <dbReference type="Pfam" id="PF03787"/>
    </source>
</evidence>
<name>A0A1G8JUQ6_9LACT</name>
<accession>A0A1G8JUQ6</accession>
<evidence type="ECO:0000313" key="11">
    <source>
        <dbReference type="EMBL" id="PMC58989.1"/>
    </source>
</evidence>
<keyword evidence="6" id="KW-0694">RNA-binding</keyword>
<dbReference type="STRING" id="84521.SAMN04487994_10076"/>
<evidence type="ECO:0000256" key="6">
    <source>
        <dbReference type="ARBA" id="ARBA00022884"/>
    </source>
</evidence>
<evidence type="ECO:0000256" key="1">
    <source>
        <dbReference type="ARBA" id="ARBA00006342"/>
    </source>
</evidence>
<evidence type="ECO:0000313" key="12">
    <source>
        <dbReference type="Proteomes" id="UP000235682"/>
    </source>
</evidence>
<dbReference type="GO" id="GO:0004519">
    <property type="term" value="F:endonuclease activity"/>
    <property type="evidence" value="ECO:0007669"/>
    <property type="project" value="UniProtKB-KW"/>
</dbReference>
<feature type="chain" id="PRO_5011764329" description="CRISPR system Cms endoribonuclease Csm3" evidence="9">
    <location>
        <begin position="30"/>
        <end position="220"/>
    </location>
</feature>
<dbReference type="InterPro" id="IPR052216">
    <property type="entry name" value="CRISPR_Csm3_endoribonuclease"/>
</dbReference>
<protein>
    <recommendedName>
        <fullName evidence="2">CRISPR system Cms endoribonuclease Csm3</fullName>
    </recommendedName>
    <alternativeName>
        <fullName evidence="8">CRISPR type III A-associated RAMP protein Csm3</fullName>
    </alternativeName>
</protein>
<dbReference type="Proteomes" id="UP000235682">
    <property type="component" value="Unassembled WGS sequence"/>
</dbReference>
<evidence type="ECO:0000256" key="5">
    <source>
        <dbReference type="ARBA" id="ARBA00022801"/>
    </source>
</evidence>